<dbReference type="EMBL" id="LGAP01000027">
    <property type="protein sequence ID" value="KOF14335.1"/>
    <property type="molecule type" value="Genomic_DNA"/>
</dbReference>
<organism evidence="2 3">
    <name type="scientific">Ensifer adhaerens</name>
    <name type="common">Sinorhizobium morelense</name>
    <dbReference type="NCBI Taxonomy" id="106592"/>
    <lineage>
        <taxon>Bacteria</taxon>
        <taxon>Pseudomonadati</taxon>
        <taxon>Pseudomonadota</taxon>
        <taxon>Alphaproteobacteria</taxon>
        <taxon>Hyphomicrobiales</taxon>
        <taxon>Rhizobiaceae</taxon>
        <taxon>Sinorhizobium/Ensifer group</taxon>
        <taxon>Ensifer</taxon>
    </lineage>
</organism>
<gene>
    <name evidence="2" type="ORF">AC244_27210</name>
</gene>
<reference evidence="3" key="1">
    <citation type="submission" date="2015-07" db="EMBL/GenBank/DDBJ databases">
        <title>Whole genome sequence of an Ensifer adhaerens strain isolated from a cave pool in the Wind Cave National Park.</title>
        <authorList>
            <person name="Eng W.W.H."/>
            <person name="Gan H.M."/>
            <person name="Barton H.A."/>
            <person name="Savka M.A."/>
        </authorList>
    </citation>
    <scope>NUCLEOTIDE SEQUENCE [LARGE SCALE GENOMIC DNA]</scope>
    <source>
        <strain evidence="3">SD006</strain>
    </source>
</reference>
<dbReference type="AlphaFoldDB" id="A0A0L8BIF0"/>
<comment type="caution">
    <text evidence="2">The sequence shown here is derived from an EMBL/GenBank/DDBJ whole genome shotgun (WGS) entry which is preliminary data.</text>
</comment>
<dbReference type="InterPro" id="IPR006175">
    <property type="entry name" value="YjgF/YER057c/UK114"/>
</dbReference>
<dbReference type="SUPFAM" id="SSF55298">
    <property type="entry name" value="YjgF-like"/>
    <property type="match status" value="1"/>
</dbReference>
<proteinExistence type="inferred from homology"/>
<dbReference type="CDD" id="cd00448">
    <property type="entry name" value="YjgF_YER057c_UK114_family"/>
    <property type="match status" value="1"/>
</dbReference>
<evidence type="ECO:0000313" key="2">
    <source>
        <dbReference type="EMBL" id="KOF14335.1"/>
    </source>
</evidence>
<dbReference type="RefSeq" id="WP_053251933.1">
    <property type="nucleotide sequence ID" value="NZ_LGAP01000027.1"/>
</dbReference>
<accession>A0A0L8BIF0</accession>
<dbReference type="GO" id="GO:0005829">
    <property type="term" value="C:cytosol"/>
    <property type="evidence" value="ECO:0007669"/>
    <property type="project" value="TreeGrafter"/>
</dbReference>
<comment type="similarity">
    <text evidence="1">Belongs to the RutC family.</text>
</comment>
<dbReference type="InterPro" id="IPR035959">
    <property type="entry name" value="RutC-like_sf"/>
</dbReference>
<name>A0A0L8BIF0_ENSAD</name>
<protein>
    <submittedName>
        <fullName evidence="2">Endoribonuclease L-PSP</fullName>
    </submittedName>
</protein>
<sequence length="128" mass="13887">MLTAVNPPEAKWPGLSQGVVIKGNGFFVSGGHCGLDPAGEPVTTSVEDQIVAMFEGLKRTLAEAGLGFEHVARTTCYVREFSPELLKTIKKVRARYYNQECPPASVMVQAGLYDQRLHAEVEVIAVVP</sequence>
<dbReference type="OrthoDB" id="9807360at2"/>
<dbReference type="Gene3D" id="3.30.1330.40">
    <property type="entry name" value="RutC-like"/>
    <property type="match status" value="1"/>
</dbReference>
<evidence type="ECO:0000256" key="1">
    <source>
        <dbReference type="ARBA" id="ARBA00010552"/>
    </source>
</evidence>
<dbReference type="Pfam" id="PF01042">
    <property type="entry name" value="Ribonuc_L-PSP"/>
    <property type="match status" value="1"/>
</dbReference>
<dbReference type="PATRIC" id="fig|106592.7.peg.4232"/>
<evidence type="ECO:0000313" key="3">
    <source>
        <dbReference type="Proteomes" id="UP000037425"/>
    </source>
</evidence>
<dbReference type="PANTHER" id="PTHR11803">
    <property type="entry name" value="2-IMINOBUTANOATE/2-IMINOPROPANOATE DEAMINASE RIDA"/>
    <property type="match status" value="1"/>
</dbReference>
<dbReference type="GO" id="GO:0019239">
    <property type="term" value="F:deaminase activity"/>
    <property type="evidence" value="ECO:0007669"/>
    <property type="project" value="TreeGrafter"/>
</dbReference>
<dbReference type="PANTHER" id="PTHR11803:SF58">
    <property type="entry name" value="PROTEIN HMF1-RELATED"/>
    <property type="match status" value="1"/>
</dbReference>
<dbReference type="Proteomes" id="UP000037425">
    <property type="component" value="Unassembled WGS sequence"/>
</dbReference>